<name>A0ABN0V1G8_9ACTN</name>
<dbReference type="EMBL" id="BAAABV010000005">
    <property type="protein sequence ID" value="GAA0270225.1"/>
    <property type="molecule type" value="Genomic_DNA"/>
</dbReference>
<feature type="compositionally biased region" description="Low complexity" evidence="1">
    <location>
        <begin position="1"/>
        <end position="11"/>
    </location>
</feature>
<proteinExistence type="predicted"/>
<feature type="region of interest" description="Disordered" evidence="1">
    <location>
        <begin position="1"/>
        <end position="35"/>
    </location>
</feature>
<keyword evidence="3" id="KW-1185">Reference proteome</keyword>
<dbReference type="Proteomes" id="UP001501867">
    <property type="component" value="Unassembled WGS sequence"/>
</dbReference>
<reference evidence="2 3" key="1">
    <citation type="journal article" date="2019" name="Int. J. Syst. Evol. Microbiol.">
        <title>The Global Catalogue of Microorganisms (GCM) 10K type strain sequencing project: providing services to taxonomists for standard genome sequencing and annotation.</title>
        <authorList>
            <consortium name="The Broad Institute Genomics Platform"/>
            <consortium name="The Broad Institute Genome Sequencing Center for Infectious Disease"/>
            <person name="Wu L."/>
            <person name="Ma J."/>
        </authorList>
    </citation>
    <scope>NUCLEOTIDE SEQUENCE [LARGE SCALE GENOMIC DNA]</scope>
    <source>
        <strain evidence="2 3">JCM 4505</strain>
    </source>
</reference>
<accession>A0ABN0V1G8</accession>
<gene>
    <name evidence="2" type="ORF">GCM10010302_04730</name>
</gene>
<comment type="caution">
    <text evidence="2">The sequence shown here is derived from an EMBL/GenBank/DDBJ whole genome shotgun (WGS) entry which is preliminary data.</text>
</comment>
<sequence>MGVEAVGVPAADGGGRDRRGAAAADLGGGQPVSLPKRVSMARRPEGFAPPPVIGLDLLRPSVWPCRNYVLTDSREAIERTRPHYPVMSEEQIEASGKD</sequence>
<evidence type="ECO:0000256" key="1">
    <source>
        <dbReference type="SAM" id="MobiDB-lite"/>
    </source>
</evidence>
<organism evidence="2 3">
    <name type="scientific">Streptomyces polychromogenes</name>
    <dbReference type="NCBI Taxonomy" id="67342"/>
    <lineage>
        <taxon>Bacteria</taxon>
        <taxon>Bacillati</taxon>
        <taxon>Actinomycetota</taxon>
        <taxon>Actinomycetes</taxon>
        <taxon>Kitasatosporales</taxon>
        <taxon>Streptomycetaceae</taxon>
        <taxon>Streptomyces</taxon>
    </lineage>
</organism>
<evidence type="ECO:0000313" key="2">
    <source>
        <dbReference type="EMBL" id="GAA0270225.1"/>
    </source>
</evidence>
<protein>
    <submittedName>
        <fullName evidence="2">Uncharacterized protein</fullName>
    </submittedName>
</protein>
<evidence type="ECO:0000313" key="3">
    <source>
        <dbReference type="Proteomes" id="UP001501867"/>
    </source>
</evidence>